<evidence type="ECO:0000256" key="1">
    <source>
        <dbReference type="ARBA" id="ARBA00001947"/>
    </source>
</evidence>
<dbReference type="Gene3D" id="3.40.630.10">
    <property type="entry name" value="Zn peptidases"/>
    <property type="match status" value="1"/>
</dbReference>
<accession>A0A9P8VJ18</accession>
<evidence type="ECO:0000259" key="12">
    <source>
        <dbReference type="PROSITE" id="PS52035"/>
    </source>
</evidence>
<dbReference type="SUPFAM" id="SSF53187">
    <property type="entry name" value="Zn-dependent exopeptidases"/>
    <property type="match status" value="1"/>
</dbReference>
<evidence type="ECO:0000256" key="8">
    <source>
        <dbReference type="ARBA" id="ARBA00022833"/>
    </source>
</evidence>
<keyword evidence="9" id="KW-0482">Metalloprotease</keyword>
<evidence type="ECO:0000256" key="2">
    <source>
        <dbReference type="ARBA" id="ARBA00005988"/>
    </source>
</evidence>
<evidence type="ECO:0000256" key="5">
    <source>
        <dbReference type="ARBA" id="ARBA00022723"/>
    </source>
</evidence>
<dbReference type="PRINTS" id="PR00765">
    <property type="entry name" value="CRBOXYPTASEA"/>
</dbReference>
<name>A0A9P8VJ18_9PEZI</name>
<dbReference type="GO" id="GO:0004181">
    <property type="term" value="F:metallocarboxypeptidase activity"/>
    <property type="evidence" value="ECO:0007669"/>
    <property type="project" value="InterPro"/>
</dbReference>
<comment type="cofactor">
    <cofactor evidence="1">
        <name>Zn(2+)</name>
        <dbReference type="ChEBI" id="CHEBI:29105"/>
    </cofactor>
</comment>
<keyword evidence="4" id="KW-0645">Protease</keyword>
<keyword evidence="14" id="KW-1185">Reference proteome</keyword>
<dbReference type="PANTHER" id="PTHR11705:SF143">
    <property type="entry name" value="SLL0236 PROTEIN"/>
    <property type="match status" value="1"/>
</dbReference>
<comment type="caution">
    <text evidence="13">The sequence shown here is derived from an EMBL/GenBank/DDBJ whole genome shotgun (WGS) entry which is preliminary data.</text>
</comment>
<evidence type="ECO:0000256" key="11">
    <source>
        <dbReference type="SAM" id="SignalP"/>
    </source>
</evidence>
<dbReference type="FunFam" id="3.40.630.10:FF:000084">
    <property type="entry name" value="Carboxypeptidase B2"/>
    <property type="match status" value="1"/>
</dbReference>
<keyword evidence="3 13" id="KW-0121">Carboxypeptidase</keyword>
<sequence>MKSLTIVLALAAAAKLTRGDSVSYHGYKVVHVDTHGDPSLLEKISSLHTVDLSHDATNQIDLAVAPEDVAVFEALGIDHDVVHLDFGADLEHEGRLTPYSGKDITCRAGLPNLDWFLSYHPYESHLNFTRDLHLAFPGHSKLFTIGKTYEGRDISGIHLWGAEGPGSRPAVYWHATVHAREWIASMTVEYIAYQLISGYLKEDPEALWLLDSYDFHIIPVINVDGFVYTQTTDRLWRKNRQPPNGNVTCIGTDLNRNWPHLWDTPGGSSTDPCTQFFRGLASGDSPEIQAMVAHADTVAAAHPSGVALFIDWHSFGQLILLPYGGNCSATVEGLDQQIALANETAAAIAAVHGSQYRAGPVCGFFGAAGGGSIDYAFDVLGADLSWAMELRPTNTAGGGFVLPSDQIVPTGEESWVGMKHLLKAM</sequence>
<comment type="similarity">
    <text evidence="2 10">Belongs to the peptidase M14 family.</text>
</comment>
<dbReference type="InterPro" id="IPR000834">
    <property type="entry name" value="Peptidase_M14"/>
</dbReference>
<keyword evidence="7" id="KW-0378">Hydrolase</keyword>
<dbReference type="PROSITE" id="PS52035">
    <property type="entry name" value="PEPTIDASE_M14"/>
    <property type="match status" value="1"/>
</dbReference>
<dbReference type="PANTHER" id="PTHR11705">
    <property type="entry name" value="PROTEASE FAMILY M14 CARBOXYPEPTIDASE A,B"/>
    <property type="match status" value="1"/>
</dbReference>
<dbReference type="SMART" id="SM00631">
    <property type="entry name" value="Zn_pept"/>
    <property type="match status" value="1"/>
</dbReference>
<feature type="active site" description="Proton donor/acceptor" evidence="10">
    <location>
        <position position="389"/>
    </location>
</feature>
<evidence type="ECO:0000256" key="3">
    <source>
        <dbReference type="ARBA" id="ARBA00022645"/>
    </source>
</evidence>
<feature type="domain" description="Peptidase M14" evidence="12">
    <location>
        <begin position="118"/>
        <end position="425"/>
    </location>
</feature>
<evidence type="ECO:0000256" key="4">
    <source>
        <dbReference type="ARBA" id="ARBA00022670"/>
    </source>
</evidence>
<evidence type="ECO:0000256" key="9">
    <source>
        <dbReference type="ARBA" id="ARBA00023049"/>
    </source>
</evidence>
<dbReference type="Pfam" id="PF00246">
    <property type="entry name" value="Peptidase_M14"/>
    <property type="match status" value="1"/>
</dbReference>
<evidence type="ECO:0000256" key="10">
    <source>
        <dbReference type="PROSITE-ProRule" id="PRU01379"/>
    </source>
</evidence>
<dbReference type="Proteomes" id="UP000770015">
    <property type="component" value="Unassembled WGS sequence"/>
</dbReference>
<evidence type="ECO:0000256" key="7">
    <source>
        <dbReference type="ARBA" id="ARBA00022801"/>
    </source>
</evidence>
<evidence type="ECO:0000313" key="14">
    <source>
        <dbReference type="Proteomes" id="UP000770015"/>
    </source>
</evidence>
<feature type="chain" id="PRO_5040124929" evidence="11">
    <location>
        <begin position="20"/>
        <end position="425"/>
    </location>
</feature>
<dbReference type="GO" id="GO:0006508">
    <property type="term" value="P:proteolysis"/>
    <property type="evidence" value="ECO:0007669"/>
    <property type="project" value="UniProtKB-KW"/>
</dbReference>
<dbReference type="EMBL" id="JAGSXJ010000003">
    <property type="protein sequence ID" value="KAH6693617.1"/>
    <property type="molecule type" value="Genomic_DNA"/>
</dbReference>
<keyword evidence="6 11" id="KW-0732">Signal</keyword>
<dbReference type="GO" id="GO:0008270">
    <property type="term" value="F:zinc ion binding"/>
    <property type="evidence" value="ECO:0007669"/>
    <property type="project" value="InterPro"/>
</dbReference>
<dbReference type="OrthoDB" id="3626597at2759"/>
<protein>
    <submittedName>
        <fullName evidence="13">Carboxypeptidase B</fullName>
    </submittedName>
</protein>
<dbReference type="AlphaFoldDB" id="A0A9P8VJ18"/>
<feature type="signal peptide" evidence="11">
    <location>
        <begin position="1"/>
        <end position="19"/>
    </location>
</feature>
<proteinExistence type="inferred from homology"/>
<gene>
    <name evidence="13" type="ORF">F5X68DRAFT_220244</name>
</gene>
<evidence type="ECO:0000256" key="6">
    <source>
        <dbReference type="ARBA" id="ARBA00022729"/>
    </source>
</evidence>
<organism evidence="13 14">
    <name type="scientific">Plectosphaerella plurivora</name>
    <dbReference type="NCBI Taxonomy" id="936078"/>
    <lineage>
        <taxon>Eukaryota</taxon>
        <taxon>Fungi</taxon>
        <taxon>Dikarya</taxon>
        <taxon>Ascomycota</taxon>
        <taxon>Pezizomycotina</taxon>
        <taxon>Sordariomycetes</taxon>
        <taxon>Hypocreomycetidae</taxon>
        <taxon>Glomerellales</taxon>
        <taxon>Plectosphaerellaceae</taxon>
        <taxon>Plectosphaerella</taxon>
    </lineage>
</organism>
<keyword evidence="8" id="KW-0862">Zinc</keyword>
<reference evidence="13" key="1">
    <citation type="journal article" date="2021" name="Nat. Commun.">
        <title>Genetic determinants of endophytism in the Arabidopsis root mycobiome.</title>
        <authorList>
            <person name="Mesny F."/>
            <person name="Miyauchi S."/>
            <person name="Thiergart T."/>
            <person name="Pickel B."/>
            <person name="Atanasova L."/>
            <person name="Karlsson M."/>
            <person name="Huettel B."/>
            <person name="Barry K.W."/>
            <person name="Haridas S."/>
            <person name="Chen C."/>
            <person name="Bauer D."/>
            <person name="Andreopoulos W."/>
            <person name="Pangilinan J."/>
            <person name="LaButti K."/>
            <person name="Riley R."/>
            <person name="Lipzen A."/>
            <person name="Clum A."/>
            <person name="Drula E."/>
            <person name="Henrissat B."/>
            <person name="Kohler A."/>
            <person name="Grigoriev I.V."/>
            <person name="Martin F.M."/>
            <person name="Hacquard S."/>
        </authorList>
    </citation>
    <scope>NUCLEOTIDE SEQUENCE</scope>
    <source>
        <strain evidence="13">MPI-SDFR-AT-0117</strain>
    </source>
</reference>
<evidence type="ECO:0000313" key="13">
    <source>
        <dbReference type="EMBL" id="KAH6693617.1"/>
    </source>
</evidence>
<keyword evidence="5" id="KW-0479">Metal-binding</keyword>
<dbReference type="CDD" id="cd03860">
    <property type="entry name" value="M14_CP_A-B_like"/>
    <property type="match status" value="1"/>
</dbReference>